<protein>
    <submittedName>
        <fullName evidence="6">Salicylate synthetase</fullName>
        <ecNumber evidence="6">4.2.99.21</ecNumber>
        <ecNumber evidence="6">5.4.4.2</ecNumber>
    </submittedName>
</protein>
<dbReference type="EC" id="4.2.99.21" evidence="6"/>
<dbReference type="PRINTS" id="PR00095">
    <property type="entry name" value="ANTSNTHASEI"/>
</dbReference>
<dbReference type="InterPro" id="IPR019996">
    <property type="entry name" value="Salicylate_synthase"/>
</dbReference>
<keyword evidence="4 6" id="KW-0456">Lyase</keyword>
<dbReference type="InterPro" id="IPR019999">
    <property type="entry name" value="Anth_synth_I-like"/>
</dbReference>
<organism evidence="6 7">
    <name type="scientific">Amycolatopsis thermophila</name>
    <dbReference type="NCBI Taxonomy" id="206084"/>
    <lineage>
        <taxon>Bacteria</taxon>
        <taxon>Bacillati</taxon>
        <taxon>Actinomycetota</taxon>
        <taxon>Actinomycetes</taxon>
        <taxon>Pseudonocardiales</taxon>
        <taxon>Pseudonocardiaceae</taxon>
        <taxon>Amycolatopsis</taxon>
    </lineage>
</organism>
<dbReference type="InterPro" id="IPR015890">
    <property type="entry name" value="Chorismate_C"/>
</dbReference>
<proteinExistence type="predicted"/>
<dbReference type="RefSeq" id="WP_306990104.1">
    <property type="nucleotide sequence ID" value="NZ_JAUSUT010000001.1"/>
</dbReference>
<dbReference type="InterPro" id="IPR005801">
    <property type="entry name" value="ADC_synthase"/>
</dbReference>
<dbReference type="GO" id="GO:0043904">
    <property type="term" value="F:isochorismate pyruvate lyase activity"/>
    <property type="evidence" value="ECO:0007669"/>
    <property type="project" value="UniProtKB-EC"/>
</dbReference>
<evidence type="ECO:0000256" key="2">
    <source>
        <dbReference type="ARBA" id="ARBA00022723"/>
    </source>
</evidence>
<evidence type="ECO:0000256" key="1">
    <source>
        <dbReference type="ARBA" id="ARBA00001946"/>
    </source>
</evidence>
<evidence type="ECO:0000256" key="3">
    <source>
        <dbReference type="ARBA" id="ARBA00022842"/>
    </source>
</evidence>
<accession>A0ABU0ERJ3</accession>
<evidence type="ECO:0000259" key="5">
    <source>
        <dbReference type="Pfam" id="PF00425"/>
    </source>
</evidence>
<dbReference type="GO" id="GO:0008909">
    <property type="term" value="F:isochorismate synthase activity"/>
    <property type="evidence" value="ECO:0007669"/>
    <property type="project" value="UniProtKB-EC"/>
</dbReference>
<feature type="domain" description="Chorismate-utilising enzyme C-terminal" evidence="5">
    <location>
        <begin position="172"/>
        <end position="424"/>
    </location>
</feature>
<dbReference type="EMBL" id="JAUSUT010000001">
    <property type="protein sequence ID" value="MDQ0377616.1"/>
    <property type="molecule type" value="Genomic_DNA"/>
</dbReference>
<keyword evidence="3" id="KW-0460">Magnesium</keyword>
<keyword evidence="6" id="KW-0413">Isomerase</keyword>
<sequence length="435" mass="46609">MTRHLEEFASAADPLTLVTRLARAGFDDYVVYERGGVWTFAGGALAWVSLDAERVRTSFRGEVTDRAWSGSPGGAVRSALAGLPLEEWTAYGRVGFSFAGLVPGLGLRGAASPSAEVVRLMVPRTEVRFDGSRVSIRGADAAARARVREVVEASFEADEPRPAVVDVRADGENYRERVAQAVKEIRQRQYQKVILSRTVRLPFAADLVATYQLGRRGNTPARSFLVRLNGAEAAGFSPEIVVSVDARGQVTTQPLAGTRAFGRGAEVDAAARAELESDPKEVFEHAVSVRTAQEEMRRVCVPSSVRVGEFMGVKERGSVQHLASQVHGDLADGRSAWDALEAVFPAVTASGIPKRESLDAITRMDTERGLYSGAVVAASHDGALDAALVLRAVYQEGGQAWLRAGAGIVADSTPEREFEETCEKLGSVAPFVVPA</sequence>
<evidence type="ECO:0000313" key="7">
    <source>
        <dbReference type="Proteomes" id="UP001229651"/>
    </source>
</evidence>
<dbReference type="Proteomes" id="UP001229651">
    <property type="component" value="Unassembled WGS sequence"/>
</dbReference>
<dbReference type="Pfam" id="PF00425">
    <property type="entry name" value="Chorismate_bind"/>
    <property type="match status" value="1"/>
</dbReference>
<reference evidence="6 7" key="1">
    <citation type="submission" date="2023-07" db="EMBL/GenBank/DDBJ databases">
        <title>Sequencing the genomes of 1000 actinobacteria strains.</title>
        <authorList>
            <person name="Klenk H.-P."/>
        </authorList>
    </citation>
    <scope>NUCLEOTIDE SEQUENCE [LARGE SCALE GENOMIC DNA]</scope>
    <source>
        <strain evidence="6 7">DSM 45805</strain>
    </source>
</reference>
<dbReference type="EC" id="5.4.4.2" evidence="6"/>
<dbReference type="PANTHER" id="PTHR11236">
    <property type="entry name" value="AMINOBENZOATE/ANTHRANILATE SYNTHASE"/>
    <property type="match status" value="1"/>
</dbReference>
<dbReference type="SUPFAM" id="SSF56322">
    <property type="entry name" value="ADC synthase"/>
    <property type="match status" value="1"/>
</dbReference>
<keyword evidence="2" id="KW-0479">Metal-binding</keyword>
<evidence type="ECO:0000256" key="4">
    <source>
        <dbReference type="ARBA" id="ARBA00023239"/>
    </source>
</evidence>
<dbReference type="NCBIfam" id="TIGR03494">
    <property type="entry name" value="salicyl_syn"/>
    <property type="match status" value="1"/>
</dbReference>
<evidence type="ECO:0000313" key="6">
    <source>
        <dbReference type="EMBL" id="MDQ0377616.1"/>
    </source>
</evidence>
<gene>
    <name evidence="6" type="ORF">FB470_001610</name>
</gene>
<comment type="cofactor">
    <cofactor evidence="1">
        <name>Mg(2+)</name>
        <dbReference type="ChEBI" id="CHEBI:18420"/>
    </cofactor>
</comment>
<comment type="caution">
    <text evidence="6">The sequence shown here is derived from an EMBL/GenBank/DDBJ whole genome shotgun (WGS) entry which is preliminary data.</text>
</comment>
<name>A0ABU0ERJ3_9PSEU</name>
<dbReference type="Gene3D" id="3.60.120.10">
    <property type="entry name" value="Anthranilate synthase"/>
    <property type="match status" value="1"/>
</dbReference>
<dbReference type="PANTHER" id="PTHR11236:SF48">
    <property type="entry name" value="ISOCHORISMATE SYNTHASE MENF"/>
    <property type="match status" value="1"/>
</dbReference>
<keyword evidence="7" id="KW-1185">Reference proteome</keyword>